<evidence type="ECO:0000256" key="2">
    <source>
        <dbReference type="ARBA" id="ARBA00022448"/>
    </source>
</evidence>
<feature type="domain" description="TonB-dependent receptor-like beta-barrel" evidence="14">
    <location>
        <begin position="256"/>
        <end position="715"/>
    </location>
</feature>
<feature type="domain" description="TonB-dependent receptor plug" evidence="15">
    <location>
        <begin position="56"/>
        <end position="163"/>
    </location>
</feature>
<dbReference type="InterPro" id="IPR036942">
    <property type="entry name" value="Beta-barrel_TonB_sf"/>
</dbReference>
<dbReference type="Gene3D" id="2.40.170.20">
    <property type="entry name" value="TonB-dependent receptor, beta-barrel domain"/>
    <property type="match status" value="1"/>
</dbReference>
<dbReference type="AlphaFoldDB" id="A0A7W9ARY6"/>
<comment type="similarity">
    <text evidence="11 12">Belongs to the TonB-dependent receptor family.</text>
</comment>
<evidence type="ECO:0000256" key="12">
    <source>
        <dbReference type="RuleBase" id="RU003357"/>
    </source>
</evidence>
<protein>
    <submittedName>
        <fullName evidence="16">Iron complex outermembrane receptor protein</fullName>
    </submittedName>
</protein>
<keyword evidence="2 11" id="KW-0813">Transport</keyword>
<dbReference type="GO" id="GO:0009279">
    <property type="term" value="C:cell outer membrane"/>
    <property type="evidence" value="ECO:0007669"/>
    <property type="project" value="UniProtKB-SubCell"/>
</dbReference>
<dbReference type="SUPFAM" id="SSF56935">
    <property type="entry name" value="Porins"/>
    <property type="match status" value="1"/>
</dbReference>
<evidence type="ECO:0000256" key="8">
    <source>
        <dbReference type="ARBA" id="ARBA00023077"/>
    </source>
</evidence>
<keyword evidence="3 11" id="KW-1134">Transmembrane beta strand</keyword>
<dbReference type="Pfam" id="PF07715">
    <property type="entry name" value="Plug"/>
    <property type="match status" value="1"/>
</dbReference>
<evidence type="ECO:0000256" key="3">
    <source>
        <dbReference type="ARBA" id="ARBA00022452"/>
    </source>
</evidence>
<evidence type="ECO:0000256" key="5">
    <source>
        <dbReference type="ARBA" id="ARBA00022692"/>
    </source>
</evidence>
<dbReference type="InterPro" id="IPR012910">
    <property type="entry name" value="Plug_dom"/>
</dbReference>
<dbReference type="Pfam" id="PF00593">
    <property type="entry name" value="TonB_dep_Rec_b-barrel"/>
    <property type="match status" value="1"/>
</dbReference>
<accession>A0A7W9ARY6</accession>
<evidence type="ECO:0000256" key="13">
    <source>
        <dbReference type="SAM" id="SignalP"/>
    </source>
</evidence>
<keyword evidence="13" id="KW-0732">Signal</keyword>
<dbReference type="PROSITE" id="PS52016">
    <property type="entry name" value="TONB_DEPENDENT_REC_3"/>
    <property type="match status" value="1"/>
</dbReference>
<feature type="signal peptide" evidence="13">
    <location>
        <begin position="1"/>
        <end position="23"/>
    </location>
</feature>
<evidence type="ECO:0000313" key="17">
    <source>
        <dbReference type="Proteomes" id="UP000557739"/>
    </source>
</evidence>
<dbReference type="EMBL" id="JACIJJ010000004">
    <property type="protein sequence ID" value="MBB5699468.1"/>
    <property type="molecule type" value="Genomic_DNA"/>
</dbReference>
<keyword evidence="10 11" id="KW-0998">Cell outer membrane</keyword>
<sequence length="759" mass="81594">MKRTQLLCALIAGTMLGTGAAHAQQAAPAETRPAEQDDDSGAADIIVTAQRRAESVQDVPIAIAVVSGDQLVRQQVVEVRDLQRTTSSLTFGPPGGGSPGGGGIIRGIGTFGFSKGAEAAVGIVVDGVVQGNTNISNLFDIARVEVLRGPQGTLFGQSVSAGVINVTTAAPDPDAGMSGKFSLEIAGKDVAGSEFGRQIVRGAYNVPVSANSALRFSVFANRTDGVTRNTYFNRDDELLEYGGRARFLATLGDKVTINLAGDYARNDQHYGTFFQFRSVQPGTQLAGLLAACGVTAGKRGFTNCGSNKDNVTDTETFGGSGQIDVELGSNTLTSITAYRKQLNYLAVDVDRLPGTSSLDVYSNLNTNFRQFTQELRFASDADRPLSYTVGGFYQKADTNNDQFSFVTIRPVPVFTIRSNSRQIQDTSVKNASVFGEARLKFDPFTVFGGIRFTHSEMGQYAAEQNLTPAPGAVRTNYTLYKDDDVSWRAGAQFAVSPAVMLYGSAARGYKSAQINNQDVDIPSTIVRPEKPMDYQLGIKSNWLRDRLAVNVNLFHTTVKDYQTNRCFPVSAADPGTLTCQPDNVSKVVTKGVEADIFGRPTRNLSLNASAIYNVAEYPDDFFATLGNSPAERSLAGQQIAFAPRWKATFSGEYSVPMGGDVDGFIAADVTYKGKTRMGIGRASADFIYPETVVFGGRIGARVDDAWSLALFARNIGNQPIPTHYDNPAVPLGDPATAAIWQWQTQQSRRLVGIQADFQF</sequence>
<name>A0A7W9ARY6_9SPHN</name>
<feature type="chain" id="PRO_5031265750" evidence="13">
    <location>
        <begin position="24"/>
        <end position="759"/>
    </location>
</feature>
<evidence type="ECO:0000256" key="7">
    <source>
        <dbReference type="ARBA" id="ARBA00023065"/>
    </source>
</evidence>
<evidence type="ECO:0000256" key="1">
    <source>
        <dbReference type="ARBA" id="ARBA00004571"/>
    </source>
</evidence>
<keyword evidence="8 12" id="KW-0798">TonB box</keyword>
<evidence type="ECO:0000256" key="9">
    <source>
        <dbReference type="ARBA" id="ARBA00023136"/>
    </source>
</evidence>
<reference evidence="16 17" key="1">
    <citation type="submission" date="2020-08" db="EMBL/GenBank/DDBJ databases">
        <title>Genomic Encyclopedia of Type Strains, Phase IV (KMG-IV): sequencing the most valuable type-strain genomes for metagenomic binning, comparative biology and taxonomic classification.</title>
        <authorList>
            <person name="Goeker M."/>
        </authorList>
    </citation>
    <scope>NUCLEOTIDE SEQUENCE [LARGE SCALE GENOMIC DNA]</scope>
    <source>
        <strain evidence="16 17">DSM 27244</strain>
    </source>
</reference>
<comment type="subcellular location">
    <subcellularLocation>
        <location evidence="1 11">Cell outer membrane</location>
        <topology evidence="1 11">Multi-pass membrane protein</topology>
    </subcellularLocation>
</comment>
<evidence type="ECO:0000259" key="15">
    <source>
        <dbReference type="Pfam" id="PF07715"/>
    </source>
</evidence>
<keyword evidence="6" id="KW-0408">Iron</keyword>
<keyword evidence="16" id="KW-0675">Receptor</keyword>
<keyword evidence="9 11" id="KW-0472">Membrane</keyword>
<evidence type="ECO:0000256" key="10">
    <source>
        <dbReference type="ARBA" id="ARBA00023237"/>
    </source>
</evidence>
<dbReference type="Proteomes" id="UP000557739">
    <property type="component" value="Unassembled WGS sequence"/>
</dbReference>
<keyword evidence="5 11" id="KW-0812">Transmembrane</keyword>
<dbReference type="PANTHER" id="PTHR32552:SF81">
    <property type="entry name" value="TONB-DEPENDENT OUTER MEMBRANE RECEPTOR"/>
    <property type="match status" value="1"/>
</dbReference>
<dbReference type="RefSeq" id="WP_184029534.1">
    <property type="nucleotide sequence ID" value="NZ_JACIJJ010000004.1"/>
</dbReference>
<proteinExistence type="inferred from homology"/>
<keyword evidence="17" id="KW-1185">Reference proteome</keyword>
<dbReference type="PANTHER" id="PTHR32552">
    <property type="entry name" value="FERRICHROME IRON RECEPTOR-RELATED"/>
    <property type="match status" value="1"/>
</dbReference>
<dbReference type="GO" id="GO:0006826">
    <property type="term" value="P:iron ion transport"/>
    <property type="evidence" value="ECO:0007669"/>
    <property type="project" value="UniProtKB-KW"/>
</dbReference>
<gene>
    <name evidence="16" type="ORF">FHR19_002834</name>
</gene>
<keyword evidence="7" id="KW-0406">Ion transport</keyword>
<evidence type="ECO:0000259" key="14">
    <source>
        <dbReference type="Pfam" id="PF00593"/>
    </source>
</evidence>
<evidence type="ECO:0000256" key="11">
    <source>
        <dbReference type="PROSITE-ProRule" id="PRU01360"/>
    </source>
</evidence>
<comment type="caution">
    <text evidence="16">The sequence shown here is derived from an EMBL/GenBank/DDBJ whole genome shotgun (WGS) entry which is preliminary data.</text>
</comment>
<dbReference type="InterPro" id="IPR000531">
    <property type="entry name" value="Beta-barrel_TonB"/>
</dbReference>
<evidence type="ECO:0000256" key="4">
    <source>
        <dbReference type="ARBA" id="ARBA00022496"/>
    </source>
</evidence>
<evidence type="ECO:0000256" key="6">
    <source>
        <dbReference type="ARBA" id="ARBA00023004"/>
    </source>
</evidence>
<organism evidence="16 17">
    <name type="scientific">Sphingomonas yantingensis</name>
    <dbReference type="NCBI Taxonomy" id="1241761"/>
    <lineage>
        <taxon>Bacteria</taxon>
        <taxon>Pseudomonadati</taxon>
        <taxon>Pseudomonadota</taxon>
        <taxon>Alphaproteobacteria</taxon>
        <taxon>Sphingomonadales</taxon>
        <taxon>Sphingomonadaceae</taxon>
        <taxon>Sphingomonas</taxon>
    </lineage>
</organism>
<dbReference type="InterPro" id="IPR039426">
    <property type="entry name" value="TonB-dep_rcpt-like"/>
</dbReference>
<evidence type="ECO:0000313" key="16">
    <source>
        <dbReference type="EMBL" id="MBB5699468.1"/>
    </source>
</evidence>
<keyword evidence="4" id="KW-0410">Iron transport</keyword>